<feature type="transmembrane region" description="Helical" evidence="8">
    <location>
        <begin position="325"/>
        <end position="347"/>
    </location>
</feature>
<dbReference type="KEGG" id="mabb:MASS_0450"/>
<feature type="transmembrane region" description="Helical" evidence="8">
    <location>
        <begin position="282"/>
        <end position="304"/>
    </location>
</feature>
<evidence type="ECO:0000313" key="11">
    <source>
        <dbReference type="Proteomes" id="UP000013961"/>
    </source>
</evidence>
<feature type="region of interest" description="Disordered" evidence="7">
    <location>
        <begin position="1"/>
        <end position="38"/>
    </location>
</feature>
<sequence>MHGDGSMTSGQQPPQDADTGPVLVPPTPPVAKEPEKRPGPARLLRVLAIPVVIFWIVAAAALNIFVPTLEETTAANAKAMIPRDAPSSAAAITQGQDFKESDYTSMAVVVLEAQGRQLGEQDHKYYDEMVRRLLDDKEHVQSLMNLWGDPVTRSGQQSADAQAATLTVRPAGDLGDADSNRSIKAIRGIIEKLDKDKPEGLTVYVSGPAPLASDTLNAADESMVTLTIVTIVVIIAMLLIAYRSITRAIIPLFGVLITLATARGVVSLLVENHVIGISSFAMNMAVSLVLGVATDYGIFYLGRFQEARRAGEDRESAYYTSVRSVAHVVLGSGIAISGACLCLSLTTLDYFRTLGPPCFVAMVVAVIAALTLGPALLTLGSKVPWLSEPAKTSQAWRKLGTAIAKWPAAMIAVAALVIPLCIANLANYTVSYNDRDYAPKSVESSRGYDAADRHFQPSQLSIDTLYIKADHDMRNTTDMISLDRVAKNIVRTPGISMVQSITRPNGRPLEHASLPYAMGSMGTKIGQNLGFLKDRVADIDTMAARMGDMMESSKKMADITGQLSAGTQISVEASRGLKAAMEKTRDNLANFDDFFRPIRNYLYWEPHCFDIPMCWAMRSLNESVDNIDEATSQLGPMVDGLSMVDAATPQMITQLNAMVQNMAVMQQLTLTMQSLFHATIAQLEPMINPMVDMGKAFDNAKNDDFFFMPPESFNTKDFQTGLKFMMTPDGKGARILIYHQGEAMSPEGIDQIQRAEAAAHEAIKGTSLSNVDLLVAGASANYRDVQAFSINDILTMMLATFGLVFLIVMVITRTLAGSVIVLITVVLSFLGSLGLAAFIWETLIGIELHWLTLPIAFIVLVGVGCDYNLLLLSRYREELSAGIRTGLIRTIAGSGNVAVTAAFVLAGTMLAMLSSDVVNIGQAGSTICIGLIFDMMIVRLFLVMPLARILGPWFWWPQKLPTPRRAQFRDKPTTGQQPEEPATAQM</sequence>
<evidence type="ECO:0000259" key="9">
    <source>
        <dbReference type="Pfam" id="PF03176"/>
    </source>
</evidence>
<dbReference type="SUPFAM" id="SSF82866">
    <property type="entry name" value="Multidrug efflux transporter AcrB transmembrane domain"/>
    <property type="match status" value="2"/>
</dbReference>
<dbReference type="GO" id="GO:0005886">
    <property type="term" value="C:plasma membrane"/>
    <property type="evidence" value="ECO:0007669"/>
    <property type="project" value="UniProtKB-SubCell"/>
</dbReference>
<keyword evidence="5 8" id="KW-1133">Transmembrane helix</keyword>
<dbReference type="PANTHER" id="PTHR33406">
    <property type="entry name" value="MEMBRANE PROTEIN MJ1562-RELATED"/>
    <property type="match status" value="1"/>
</dbReference>
<dbReference type="Gene3D" id="1.20.1640.10">
    <property type="entry name" value="Multidrug efflux transporter AcrB transmembrane domain"/>
    <property type="match status" value="2"/>
</dbReference>
<accession>A0AB33A5M3</accession>
<comment type="similarity">
    <text evidence="2">Belongs to the resistance-nodulation-cell division (RND) (TC 2.A.6) family. MmpL subfamily.</text>
</comment>
<evidence type="ECO:0000256" key="8">
    <source>
        <dbReference type="SAM" id="Phobius"/>
    </source>
</evidence>
<keyword evidence="3" id="KW-1003">Cell membrane</keyword>
<feature type="transmembrane region" description="Helical" evidence="8">
    <location>
        <begin position="46"/>
        <end position="66"/>
    </location>
</feature>
<feature type="transmembrane region" description="Helical" evidence="8">
    <location>
        <begin position="793"/>
        <end position="812"/>
    </location>
</feature>
<feature type="transmembrane region" description="Helical" evidence="8">
    <location>
        <begin position="249"/>
        <end position="270"/>
    </location>
</feature>
<keyword evidence="6 8" id="KW-0472">Membrane</keyword>
<comment type="subcellular location">
    <subcellularLocation>
        <location evidence="1">Cell membrane</location>
        <topology evidence="1">Multi-pass membrane protein</topology>
    </subcellularLocation>
</comment>
<dbReference type="PANTHER" id="PTHR33406:SF6">
    <property type="entry name" value="MEMBRANE PROTEIN YDGH-RELATED"/>
    <property type="match status" value="1"/>
</dbReference>
<reference evidence="10 11" key="1">
    <citation type="journal article" date="2013" name="Genome Announc.">
        <title>Complete Genome Sequence of Mycobacterium massiliense Clinical Strain Asan 50594, Belonging to the Type II Genotype.</title>
        <authorList>
            <person name="Kim B.J."/>
            <person name="Kim B.R."/>
            <person name="Hong S.H."/>
            <person name="Seok S.H."/>
            <person name="Kook Y.H."/>
            <person name="Kim B.J."/>
        </authorList>
    </citation>
    <scope>NUCLEOTIDE SEQUENCE [LARGE SCALE GENOMIC DNA]</scope>
    <source>
        <strain evidence="10 11">50594</strain>
    </source>
</reference>
<feature type="transmembrane region" description="Helical" evidence="8">
    <location>
        <begin position="851"/>
        <end position="870"/>
    </location>
</feature>
<feature type="transmembrane region" description="Helical" evidence="8">
    <location>
        <begin position="223"/>
        <end position="242"/>
    </location>
</feature>
<feature type="region of interest" description="Disordered" evidence="7">
    <location>
        <begin position="965"/>
        <end position="986"/>
    </location>
</feature>
<evidence type="ECO:0000256" key="2">
    <source>
        <dbReference type="ARBA" id="ARBA00010157"/>
    </source>
</evidence>
<dbReference type="Proteomes" id="UP000013961">
    <property type="component" value="Chromosome"/>
</dbReference>
<evidence type="ECO:0000256" key="4">
    <source>
        <dbReference type="ARBA" id="ARBA00022692"/>
    </source>
</evidence>
<feature type="domain" description="Membrane transport protein MMPL" evidence="9">
    <location>
        <begin position="633"/>
        <end position="959"/>
    </location>
</feature>
<feature type="transmembrane region" description="Helical" evidence="8">
    <location>
        <begin position="891"/>
        <end position="914"/>
    </location>
</feature>
<feature type="domain" description="Membrane transport protein MMPL" evidence="9">
    <location>
        <begin position="80"/>
        <end position="409"/>
    </location>
</feature>
<proteinExistence type="inferred from homology"/>
<gene>
    <name evidence="10" type="ORF">MASS_0450</name>
</gene>
<dbReference type="AlphaFoldDB" id="A0AB33A5M3"/>
<keyword evidence="4 8" id="KW-0812">Transmembrane</keyword>
<feature type="compositionally biased region" description="Polar residues" evidence="7">
    <location>
        <begin position="1"/>
        <end position="14"/>
    </location>
</feature>
<evidence type="ECO:0000256" key="3">
    <source>
        <dbReference type="ARBA" id="ARBA00022475"/>
    </source>
</evidence>
<evidence type="ECO:0000313" key="10">
    <source>
        <dbReference type="EMBL" id="AGM27052.1"/>
    </source>
</evidence>
<evidence type="ECO:0000256" key="6">
    <source>
        <dbReference type="ARBA" id="ARBA00023136"/>
    </source>
</evidence>
<evidence type="ECO:0000256" key="5">
    <source>
        <dbReference type="ARBA" id="ARBA00022989"/>
    </source>
</evidence>
<dbReference type="InterPro" id="IPR050545">
    <property type="entry name" value="Mycobact_MmpL"/>
</dbReference>
<organism evidence="10 11">
    <name type="scientific">Mycobacteroides abscessus subsp. bolletii 50594</name>
    <dbReference type="NCBI Taxonomy" id="1303024"/>
    <lineage>
        <taxon>Bacteria</taxon>
        <taxon>Bacillati</taxon>
        <taxon>Actinomycetota</taxon>
        <taxon>Actinomycetes</taxon>
        <taxon>Mycobacteriales</taxon>
        <taxon>Mycobacteriaceae</taxon>
        <taxon>Mycobacteroides</taxon>
        <taxon>Mycobacteroides abscessus</taxon>
    </lineage>
</organism>
<dbReference type="EMBL" id="CP004374">
    <property type="protein sequence ID" value="AGM27052.1"/>
    <property type="molecule type" value="Genomic_DNA"/>
</dbReference>
<dbReference type="Pfam" id="PF03176">
    <property type="entry name" value="MMPL"/>
    <property type="match status" value="2"/>
</dbReference>
<name>A0AB33A5M3_9MYCO</name>
<feature type="transmembrane region" description="Helical" evidence="8">
    <location>
        <begin position="359"/>
        <end position="381"/>
    </location>
</feature>
<protein>
    <submittedName>
        <fullName evidence="10">Membrane protein MmpL</fullName>
    </submittedName>
</protein>
<evidence type="ECO:0000256" key="7">
    <source>
        <dbReference type="SAM" id="MobiDB-lite"/>
    </source>
</evidence>
<evidence type="ECO:0000256" key="1">
    <source>
        <dbReference type="ARBA" id="ARBA00004651"/>
    </source>
</evidence>
<dbReference type="InterPro" id="IPR004869">
    <property type="entry name" value="MMPL_dom"/>
</dbReference>
<feature type="transmembrane region" description="Helical" evidence="8">
    <location>
        <begin position="402"/>
        <end position="426"/>
    </location>
</feature>
<feature type="transmembrane region" description="Helical" evidence="8">
    <location>
        <begin position="920"/>
        <end position="942"/>
    </location>
</feature>
<feature type="transmembrane region" description="Helical" evidence="8">
    <location>
        <begin position="819"/>
        <end position="839"/>
    </location>
</feature>